<name>A0A6J7ZUL7_MYTCO</name>
<dbReference type="Proteomes" id="UP000507470">
    <property type="component" value="Unassembled WGS sequence"/>
</dbReference>
<gene>
    <name evidence="2" type="ORF">MCOR_118</name>
</gene>
<dbReference type="EMBL" id="CACVKT020000015">
    <property type="protein sequence ID" value="CAC5355227.1"/>
    <property type="molecule type" value="Genomic_DNA"/>
</dbReference>
<organism evidence="2 3">
    <name type="scientific">Mytilus coruscus</name>
    <name type="common">Sea mussel</name>
    <dbReference type="NCBI Taxonomy" id="42192"/>
    <lineage>
        <taxon>Eukaryota</taxon>
        <taxon>Metazoa</taxon>
        <taxon>Spiralia</taxon>
        <taxon>Lophotrochozoa</taxon>
        <taxon>Mollusca</taxon>
        <taxon>Bivalvia</taxon>
        <taxon>Autobranchia</taxon>
        <taxon>Pteriomorphia</taxon>
        <taxon>Mytilida</taxon>
        <taxon>Mytiloidea</taxon>
        <taxon>Mytilidae</taxon>
        <taxon>Mytilinae</taxon>
        <taxon>Mytilus</taxon>
    </lineage>
</organism>
<dbReference type="AlphaFoldDB" id="A0A6J7ZUL7"/>
<protein>
    <submittedName>
        <fullName evidence="2">Uncharacterized protein</fullName>
    </submittedName>
</protein>
<dbReference type="OrthoDB" id="6151198at2759"/>
<reference evidence="2 3" key="1">
    <citation type="submission" date="2020-06" db="EMBL/GenBank/DDBJ databases">
        <authorList>
            <person name="Li R."/>
            <person name="Bekaert M."/>
        </authorList>
    </citation>
    <scope>NUCLEOTIDE SEQUENCE [LARGE SCALE GENOMIC DNA]</scope>
    <source>
        <strain evidence="3">wild</strain>
    </source>
</reference>
<feature type="region of interest" description="Disordered" evidence="1">
    <location>
        <begin position="1"/>
        <end position="22"/>
    </location>
</feature>
<accession>A0A6J7ZUL7</accession>
<keyword evidence="3" id="KW-1185">Reference proteome</keyword>
<evidence type="ECO:0000313" key="2">
    <source>
        <dbReference type="EMBL" id="CAC5355227.1"/>
    </source>
</evidence>
<proteinExistence type="predicted"/>
<evidence type="ECO:0000256" key="1">
    <source>
        <dbReference type="SAM" id="MobiDB-lite"/>
    </source>
</evidence>
<evidence type="ECO:0000313" key="3">
    <source>
        <dbReference type="Proteomes" id="UP000507470"/>
    </source>
</evidence>
<sequence length="153" mass="17021">MEETKDPLTLDTNSNAHPRAAGMPIKKNKTYFFRQKLEPKATDSKEINLKDNCHLSSTLFISCQSRECDLVKFVQHENQSFPAALSDNGNLHSCQKLQLTNILETQFTPPDTESEAGVIILKGSALINALPLSIAKTFEEYATLEVVPKVQNS</sequence>